<dbReference type="Proteomes" id="UP001630127">
    <property type="component" value="Unassembled WGS sequence"/>
</dbReference>
<dbReference type="SUPFAM" id="SSF49562">
    <property type="entry name" value="C2 domain (Calcium/lipid-binding domain, CaLB)"/>
    <property type="match status" value="1"/>
</dbReference>
<sequence length="180" mass="20951">MRRRNSYSGGEDYVHKPYYILHVRIKKATKVDEVTGVFAPIRRKTGYYGAVITDSQHMREFSTQVVRGVPEPKWEHDISIIFDEFPQGESLFVEILQFGSEGDPQTSSGIVVVGRARIPVPTQWKKFGVQHHEFFRMMGSEKKVEGIIVMRMELEMRTLKRSLMHIELRDRSLKRSFTSC</sequence>
<proteinExistence type="predicted"/>
<keyword evidence="2" id="KW-1185">Reference proteome</keyword>
<reference evidence="1 2" key="1">
    <citation type="submission" date="2024-11" db="EMBL/GenBank/DDBJ databases">
        <title>A near-complete genome assembly of Cinchona calisaya.</title>
        <authorList>
            <person name="Lian D.C."/>
            <person name="Zhao X.W."/>
            <person name="Wei L."/>
        </authorList>
    </citation>
    <scope>NUCLEOTIDE SEQUENCE [LARGE SCALE GENOMIC DNA]</scope>
    <source>
        <tissue evidence="1">Nenye</tissue>
    </source>
</reference>
<dbReference type="PANTHER" id="PTHR38365">
    <property type="entry name" value="C2 DOMAIN-CONTAINING PROTEIN-RELATED"/>
    <property type="match status" value="1"/>
</dbReference>
<accession>A0ABD3A028</accession>
<dbReference type="EMBL" id="JBJUIK010000007">
    <property type="protein sequence ID" value="KAL3523945.1"/>
    <property type="molecule type" value="Genomic_DNA"/>
</dbReference>
<comment type="caution">
    <text evidence="1">The sequence shown here is derived from an EMBL/GenBank/DDBJ whole genome shotgun (WGS) entry which is preliminary data.</text>
</comment>
<dbReference type="InterPro" id="IPR035892">
    <property type="entry name" value="C2_domain_sf"/>
</dbReference>
<name>A0ABD3A028_9GENT</name>
<evidence type="ECO:0000313" key="2">
    <source>
        <dbReference type="Proteomes" id="UP001630127"/>
    </source>
</evidence>
<evidence type="ECO:0000313" key="1">
    <source>
        <dbReference type="EMBL" id="KAL3523945.1"/>
    </source>
</evidence>
<dbReference type="AlphaFoldDB" id="A0ABD3A028"/>
<dbReference type="PANTHER" id="PTHR38365:SF1">
    <property type="entry name" value="C2 DOMAIN-CONTAINING PROTEIN"/>
    <property type="match status" value="1"/>
</dbReference>
<gene>
    <name evidence="1" type="ORF">ACH5RR_016779</name>
</gene>
<protein>
    <recommendedName>
        <fullName evidence="3">C2 domain-containing protein</fullName>
    </recommendedName>
</protein>
<evidence type="ECO:0008006" key="3">
    <source>
        <dbReference type="Google" id="ProtNLM"/>
    </source>
</evidence>
<organism evidence="1 2">
    <name type="scientific">Cinchona calisaya</name>
    <dbReference type="NCBI Taxonomy" id="153742"/>
    <lineage>
        <taxon>Eukaryota</taxon>
        <taxon>Viridiplantae</taxon>
        <taxon>Streptophyta</taxon>
        <taxon>Embryophyta</taxon>
        <taxon>Tracheophyta</taxon>
        <taxon>Spermatophyta</taxon>
        <taxon>Magnoliopsida</taxon>
        <taxon>eudicotyledons</taxon>
        <taxon>Gunneridae</taxon>
        <taxon>Pentapetalae</taxon>
        <taxon>asterids</taxon>
        <taxon>lamiids</taxon>
        <taxon>Gentianales</taxon>
        <taxon>Rubiaceae</taxon>
        <taxon>Cinchonoideae</taxon>
        <taxon>Cinchoneae</taxon>
        <taxon>Cinchona</taxon>
    </lineage>
</organism>